<organism evidence="3 4">
    <name type="scientific">Oldenlandia corymbosa var. corymbosa</name>
    <dbReference type="NCBI Taxonomy" id="529605"/>
    <lineage>
        <taxon>Eukaryota</taxon>
        <taxon>Viridiplantae</taxon>
        <taxon>Streptophyta</taxon>
        <taxon>Embryophyta</taxon>
        <taxon>Tracheophyta</taxon>
        <taxon>Spermatophyta</taxon>
        <taxon>Magnoliopsida</taxon>
        <taxon>eudicotyledons</taxon>
        <taxon>Gunneridae</taxon>
        <taxon>Pentapetalae</taxon>
        <taxon>asterids</taxon>
        <taxon>lamiids</taxon>
        <taxon>Gentianales</taxon>
        <taxon>Rubiaceae</taxon>
        <taxon>Rubioideae</taxon>
        <taxon>Spermacoceae</taxon>
        <taxon>Hedyotis-Oldenlandia complex</taxon>
        <taxon>Oldenlandia</taxon>
    </lineage>
</organism>
<evidence type="ECO:0000313" key="4">
    <source>
        <dbReference type="Proteomes" id="UP001161247"/>
    </source>
</evidence>
<evidence type="ECO:0000256" key="2">
    <source>
        <dbReference type="SAM" id="SignalP"/>
    </source>
</evidence>
<feature type="signal peptide" evidence="2">
    <location>
        <begin position="1"/>
        <end position="28"/>
    </location>
</feature>
<dbReference type="EMBL" id="OX459126">
    <property type="protein sequence ID" value="CAI9118896.1"/>
    <property type="molecule type" value="Genomic_DNA"/>
</dbReference>
<evidence type="ECO:0000256" key="1">
    <source>
        <dbReference type="SAM" id="MobiDB-lite"/>
    </source>
</evidence>
<reference evidence="3" key="1">
    <citation type="submission" date="2023-03" db="EMBL/GenBank/DDBJ databases">
        <authorList>
            <person name="Julca I."/>
        </authorList>
    </citation>
    <scope>NUCLEOTIDE SEQUENCE</scope>
</reference>
<accession>A0AAV1EGK5</accession>
<sequence>MKSTFLMMILLIGFVLMIMGSSFQEVNARRVSLKAEEQADQTKNIVGGRKISPQKGLASSEQNESPENEHKKGTVADQKESVAAAANDDERDPNPSYRQRYFKCEMPYQCVNS</sequence>
<gene>
    <name evidence="3" type="ORF">OLC1_LOCUS24668</name>
</gene>
<feature type="chain" id="PRO_5043606315" evidence="2">
    <location>
        <begin position="29"/>
        <end position="113"/>
    </location>
</feature>
<keyword evidence="2" id="KW-0732">Signal</keyword>
<evidence type="ECO:0000313" key="3">
    <source>
        <dbReference type="EMBL" id="CAI9118896.1"/>
    </source>
</evidence>
<protein>
    <submittedName>
        <fullName evidence="3">OLC1v1020523C1</fullName>
    </submittedName>
</protein>
<keyword evidence="4" id="KW-1185">Reference proteome</keyword>
<feature type="region of interest" description="Disordered" evidence="1">
    <location>
        <begin position="35"/>
        <end position="98"/>
    </location>
</feature>
<proteinExistence type="predicted"/>
<dbReference type="Proteomes" id="UP001161247">
    <property type="component" value="Chromosome 9"/>
</dbReference>
<dbReference type="AlphaFoldDB" id="A0AAV1EGK5"/>
<name>A0AAV1EGK5_OLDCO</name>
<feature type="compositionally biased region" description="Basic and acidic residues" evidence="1">
    <location>
        <begin position="67"/>
        <end position="80"/>
    </location>
</feature>